<proteinExistence type="predicted"/>
<protein>
    <recommendedName>
        <fullName evidence="1">Pyruvate carboxyltransferase domain-containing protein</fullName>
    </recommendedName>
</protein>
<comment type="caution">
    <text evidence="2">The sequence shown here is derived from an EMBL/GenBank/DDBJ whole genome shotgun (WGS) entry which is preliminary data.</text>
</comment>
<dbReference type="Pfam" id="PF00682">
    <property type="entry name" value="HMGL-like"/>
    <property type="match status" value="1"/>
</dbReference>
<dbReference type="SUPFAM" id="SSF51569">
    <property type="entry name" value="Aldolase"/>
    <property type="match status" value="1"/>
</dbReference>
<evidence type="ECO:0000259" key="1">
    <source>
        <dbReference type="Pfam" id="PF00682"/>
    </source>
</evidence>
<dbReference type="PANTHER" id="PTHR10277:SF9">
    <property type="entry name" value="2-ISOPROPYLMALATE SYNTHASE 1, CHLOROPLASTIC-RELATED"/>
    <property type="match status" value="1"/>
</dbReference>
<dbReference type="InterPro" id="IPR013785">
    <property type="entry name" value="Aldolase_TIM"/>
</dbReference>
<evidence type="ECO:0000313" key="2">
    <source>
        <dbReference type="EMBL" id="KAJ0972307.1"/>
    </source>
</evidence>
<gene>
    <name evidence="2" type="ORF">J5N97_020266</name>
</gene>
<dbReference type="InterPro" id="IPR000891">
    <property type="entry name" value="PYR_CT"/>
</dbReference>
<name>A0A9D5CFF9_9LILI</name>
<reference evidence="2" key="1">
    <citation type="submission" date="2021-03" db="EMBL/GenBank/DDBJ databases">
        <authorList>
            <person name="Li Z."/>
            <person name="Yang C."/>
        </authorList>
    </citation>
    <scope>NUCLEOTIDE SEQUENCE</scope>
    <source>
        <strain evidence="2">Dzin_1.0</strain>
        <tissue evidence="2">Leaf</tissue>
    </source>
</reference>
<dbReference type="GO" id="GO:0009507">
    <property type="term" value="C:chloroplast"/>
    <property type="evidence" value="ECO:0007669"/>
    <property type="project" value="TreeGrafter"/>
</dbReference>
<dbReference type="AlphaFoldDB" id="A0A9D5CFF9"/>
<dbReference type="PANTHER" id="PTHR10277">
    <property type="entry name" value="HOMOCITRATE SYNTHASE-RELATED"/>
    <property type="match status" value="1"/>
</dbReference>
<organism evidence="2 3">
    <name type="scientific">Dioscorea zingiberensis</name>
    <dbReference type="NCBI Taxonomy" id="325984"/>
    <lineage>
        <taxon>Eukaryota</taxon>
        <taxon>Viridiplantae</taxon>
        <taxon>Streptophyta</taxon>
        <taxon>Embryophyta</taxon>
        <taxon>Tracheophyta</taxon>
        <taxon>Spermatophyta</taxon>
        <taxon>Magnoliopsida</taxon>
        <taxon>Liliopsida</taxon>
        <taxon>Dioscoreales</taxon>
        <taxon>Dioscoreaceae</taxon>
        <taxon>Dioscorea</taxon>
    </lineage>
</organism>
<dbReference type="GO" id="GO:0003852">
    <property type="term" value="F:2-isopropylmalate synthase activity"/>
    <property type="evidence" value="ECO:0007669"/>
    <property type="project" value="TreeGrafter"/>
</dbReference>
<dbReference type="Proteomes" id="UP001085076">
    <property type="component" value="Miscellaneous, Linkage group lg05"/>
</dbReference>
<dbReference type="EMBL" id="JAGGNH010000005">
    <property type="protein sequence ID" value="KAJ0972307.1"/>
    <property type="molecule type" value="Genomic_DNA"/>
</dbReference>
<feature type="domain" description="Pyruvate carboxyltransferase" evidence="1">
    <location>
        <begin position="2"/>
        <end position="76"/>
    </location>
</feature>
<dbReference type="Gene3D" id="3.20.20.70">
    <property type="entry name" value="Aldolase class I"/>
    <property type="match status" value="1"/>
</dbReference>
<dbReference type="OrthoDB" id="2015253at2759"/>
<reference evidence="2" key="2">
    <citation type="journal article" date="2022" name="Hortic Res">
        <title>The genome of Dioscorea zingiberensis sheds light on the biosynthesis, origin and evolution of the medicinally important diosgenin saponins.</title>
        <authorList>
            <person name="Li Y."/>
            <person name="Tan C."/>
            <person name="Li Z."/>
            <person name="Guo J."/>
            <person name="Li S."/>
            <person name="Chen X."/>
            <person name="Wang C."/>
            <person name="Dai X."/>
            <person name="Yang H."/>
            <person name="Song W."/>
            <person name="Hou L."/>
            <person name="Xu J."/>
            <person name="Tong Z."/>
            <person name="Xu A."/>
            <person name="Yuan X."/>
            <person name="Wang W."/>
            <person name="Yang Q."/>
            <person name="Chen L."/>
            <person name="Sun Z."/>
            <person name="Wang K."/>
            <person name="Pan B."/>
            <person name="Chen J."/>
            <person name="Bao Y."/>
            <person name="Liu F."/>
            <person name="Qi X."/>
            <person name="Gang D.R."/>
            <person name="Wen J."/>
            <person name="Li J."/>
        </authorList>
    </citation>
    <scope>NUCLEOTIDE SEQUENCE</scope>
    <source>
        <strain evidence="2">Dzin_1.0</strain>
    </source>
</reference>
<keyword evidence="3" id="KW-1185">Reference proteome</keyword>
<accession>A0A9D5CFF9</accession>
<evidence type="ECO:0000313" key="3">
    <source>
        <dbReference type="Proteomes" id="UP001085076"/>
    </source>
</evidence>
<dbReference type="GO" id="GO:0009098">
    <property type="term" value="P:L-leucine biosynthetic process"/>
    <property type="evidence" value="ECO:0007669"/>
    <property type="project" value="TreeGrafter"/>
</dbReference>
<sequence length="152" mass="16515">MARCNKKDIDVAWEAVRHDRRPSVVIFIATSEIHMKHKLRMSKADVLNTAAEMVAYARSLGCQFVASGAEDAGSIASCEFRSSSLCDVLSQAGFFLDNAARHFYVQAASGSTVIATQEVLEAEVAGLKKSVGRLQEALAYCQLVEEESRVNG</sequence>
<dbReference type="InterPro" id="IPR050073">
    <property type="entry name" value="2-IPM_HCS-like"/>
</dbReference>